<evidence type="ECO:0000313" key="3">
    <source>
        <dbReference type="Proteomes" id="UP000032737"/>
    </source>
</evidence>
<reference evidence="2 3" key="1">
    <citation type="journal article" date="2013" name="J. Mol. Microbiol. Biotechnol.">
        <title>Analysis of the Complete Genomes of Acholeplasma brassicae , A. palmae and A. laidlawii and Their Comparison to the Obligate Parasites from ' Candidatus Phytoplasma'.</title>
        <authorList>
            <person name="Kube M."/>
            <person name="Siewert C."/>
            <person name="Migdoll A.M."/>
            <person name="Duduk B."/>
            <person name="Holz S."/>
            <person name="Rabus R."/>
            <person name="Seemuller E."/>
            <person name="Mitrovic J."/>
            <person name="Muller I."/>
            <person name="Buttner C."/>
            <person name="Reinhardt R."/>
        </authorList>
    </citation>
    <scope>NUCLEOTIDE SEQUENCE [LARGE SCALE GENOMIC DNA]</scope>
    <source>
        <strain evidence="3">0502</strain>
    </source>
</reference>
<dbReference type="Gene3D" id="3.20.20.80">
    <property type="entry name" value="Glycosidases"/>
    <property type="match status" value="1"/>
</dbReference>
<name>U4KT49_9MOLU</name>
<dbReference type="OrthoDB" id="9805159at2"/>
<dbReference type="SUPFAM" id="SSF51445">
    <property type="entry name" value="(Trans)glycosidases"/>
    <property type="match status" value="1"/>
</dbReference>
<dbReference type="EMBL" id="FO681348">
    <property type="protein sequence ID" value="CCV66069.1"/>
    <property type="molecule type" value="Genomic_DNA"/>
</dbReference>
<keyword evidence="2" id="KW-0378">Hydrolase</keyword>
<dbReference type="PANTHER" id="PTHR10357:SF179">
    <property type="entry name" value="NEUTRAL AND BASIC AMINO ACID TRANSPORT PROTEIN RBAT"/>
    <property type="match status" value="1"/>
</dbReference>
<dbReference type="KEGG" id="abra:BN85310480"/>
<dbReference type="RefSeq" id="WP_030004931.1">
    <property type="nucleotide sequence ID" value="NC_022549.1"/>
</dbReference>
<organism evidence="2 3">
    <name type="scientific">Acholeplasma brassicae</name>
    <dbReference type="NCBI Taxonomy" id="61635"/>
    <lineage>
        <taxon>Bacteria</taxon>
        <taxon>Bacillati</taxon>
        <taxon>Mycoplasmatota</taxon>
        <taxon>Mollicutes</taxon>
        <taxon>Acholeplasmatales</taxon>
        <taxon>Acholeplasmataceae</taxon>
        <taxon>Acholeplasma</taxon>
    </lineage>
</organism>
<dbReference type="InterPro" id="IPR017853">
    <property type="entry name" value="GH"/>
</dbReference>
<gene>
    <name evidence="2" type="ORF">BN85310480</name>
</gene>
<evidence type="ECO:0000313" key="2">
    <source>
        <dbReference type="EMBL" id="CCV66069.1"/>
    </source>
</evidence>
<dbReference type="AlphaFoldDB" id="U4KT49"/>
<dbReference type="CDD" id="cd11335">
    <property type="entry name" value="AmyAc_MTase_N"/>
    <property type="match status" value="1"/>
</dbReference>
<accession>U4KT49</accession>
<sequence>MSKILKLREALVKNKPSYPFNYAIPDLFNLFGHDPITRLKSGEHLVNPFDYLIDLIDHVLLDKYESLPVQSLSSIRNEHHKFGGDWIIKSTVYSMMIRTSSAWDHDRNGYIDENNVYHLKETGTFLKTLMLLPMLKKMGVDTIYLLPISKFSLKNKKGELGSPYGVSNFFELDSSLSDPMIENDLSLDEQFQVLVEAIHTLGMRVMIDIIPRTNATENDLIIDHPDWFYWIKSADMPKYKPPYVHELLEKTVSPVSKYMPTVYQSKEVLDHISLFQFDPKTQDKELWKKLEKEYRKNGGSILELIDTYYGLTIAPAFSDHINDIQPPWTDVTFFRMYLDHPRDNQQYLTDQNIPPYILFDTIKSNLYPGNKPNTALWDTLANIIPHYQKTYGIDGARIDMGHALPKELVEQIISTARKIDPDFAFIAEELNPDNAKTARPMGYNMIIGNGFSMEHKVFEGNLHRFMYESVLLDCPVFACGETHDTPRLAARDGGQNLSKFLTVMNMFMPNGVPFINSGQEVYERQPMNTGIDPRPNELYMLDSSDPYYMKLALFDKFAIHYLNHMSKDILDNLSKVSPIRQAYLDVITNKKNYLPISFTEGYNPIGFAYEAKNEILLIVGNANPYEAQHTKVDLRPIREKFNLVAKEAKLLYAMHELEPRMFFEFDENGNPYFFMGAGEVKILVIQK</sequence>
<dbReference type="SMART" id="SM00642">
    <property type="entry name" value="Aamy"/>
    <property type="match status" value="1"/>
</dbReference>
<proteinExistence type="predicted"/>
<dbReference type="STRING" id="61635.BN85310480"/>
<dbReference type="HOGENOM" id="CLU_399419_0_0_14"/>
<dbReference type="Proteomes" id="UP000032737">
    <property type="component" value="Chromosome"/>
</dbReference>
<keyword evidence="3" id="KW-1185">Reference proteome</keyword>
<dbReference type="InterPro" id="IPR006047">
    <property type="entry name" value="GH13_cat_dom"/>
</dbReference>
<dbReference type="GO" id="GO:0009313">
    <property type="term" value="P:oligosaccharide catabolic process"/>
    <property type="evidence" value="ECO:0007669"/>
    <property type="project" value="TreeGrafter"/>
</dbReference>
<evidence type="ECO:0000259" key="1">
    <source>
        <dbReference type="SMART" id="SM00642"/>
    </source>
</evidence>
<dbReference type="GO" id="GO:0004556">
    <property type="term" value="F:alpha-amylase activity"/>
    <property type="evidence" value="ECO:0007669"/>
    <property type="project" value="TreeGrafter"/>
</dbReference>
<dbReference type="PANTHER" id="PTHR10357">
    <property type="entry name" value="ALPHA-AMYLASE FAMILY MEMBER"/>
    <property type="match status" value="1"/>
</dbReference>
<feature type="domain" description="Glycosyl hydrolase family 13 catalytic" evidence="1">
    <location>
        <begin position="89"/>
        <end position="555"/>
    </location>
</feature>
<protein>
    <submittedName>
        <fullName evidence="2">Glycosyl hydrolase, family 13</fullName>
    </submittedName>
</protein>